<accession>A0A0F6SDN0</accession>
<sequence>MPAGMPFLVALALLLLVVPTAEAQRDRRARSRADTLFHAAEIAYDEGRYEAAAQLLEEAISVRPTAAFQFNLGRCYERLERWDDAERAYLVYLASIRDRAQRQRVEERLVVVREESARARQREEEARAAAAAVPLEPEPEPAVIAPAPAGPSLTPTPFVLGGVGIAGLAVGGALTALALDADAQSQHPSTSGRDAADAHARANDLALGATIAWAVGAGLLVTGTIWLIVELSSGGSSDGDRARISEQGVELRF</sequence>
<keyword evidence="3" id="KW-0472">Membrane</keyword>
<dbReference type="Pfam" id="PF13432">
    <property type="entry name" value="TPR_16"/>
    <property type="match status" value="1"/>
</dbReference>
<evidence type="ECO:0000256" key="2">
    <source>
        <dbReference type="SAM" id="MobiDB-lite"/>
    </source>
</evidence>
<name>A0A0F6SDN0_9BACT</name>
<dbReference type="Proteomes" id="UP000034883">
    <property type="component" value="Chromosome"/>
</dbReference>
<proteinExistence type="predicted"/>
<feature type="region of interest" description="Disordered" evidence="2">
    <location>
        <begin position="233"/>
        <end position="253"/>
    </location>
</feature>
<dbReference type="InterPro" id="IPR011990">
    <property type="entry name" value="TPR-like_helical_dom_sf"/>
</dbReference>
<keyword evidence="1" id="KW-0802">TPR repeat</keyword>
<feature type="compositionally biased region" description="Basic and acidic residues" evidence="2">
    <location>
        <begin position="238"/>
        <end position="253"/>
    </location>
</feature>
<feature type="transmembrane region" description="Helical" evidence="3">
    <location>
        <begin position="158"/>
        <end position="179"/>
    </location>
</feature>
<feature type="repeat" description="TPR" evidence="1">
    <location>
        <begin position="33"/>
        <end position="66"/>
    </location>
</feature>
<evidence type="ECO:0000313" key="4">
    <source>
        <dbReference type="EMBL" id="AKF03729.1"/>
    </source>
</evidence>
<dbReference type="AlphaFoldDB" id="A0A0F6SDN0"/>
<feature type="transmembrane region" description="Helical" evidence="3">
    <location>
        <begin position="205"/>
        <end position="229"/>
    </location>
</feature>
<organism evidence="4 5">
    <name type="scientific">Sandaracinus amylolyticus</name>
    <dbReference type="NCBI Taxonomy" id="927083"/>
    <lineage>
        <taxon>Bacteria</taxon>
        <taxon>Pseudomonadati</taxon>
        <taxon>Myxococcota</taxon>
        <taxon>Polyangia</taxon>
        <taxon>Polyangiales</taxon>
        <taxon>Sandaracinaceae</taxon>
        <taxon>Sandaracinus</taxon>
    </lineage>
</organism>
<protein>
    <submittedName>
        <fullName evidence="4">Uncharacterized protein</fullName>
    </submittedName>
</protein>
<evidence type="ECO:0000256" key="3">
    <source>
        <dbReference type="SAM" id="Phobius"/>
    </source>
</evidence>
<evidence type="ECO:0000313" key="5">
    <source>
        <dbReference type="Proteomes" id="UP000034883"/>
    </source>
</evidence>
<keyword evidence="3" id="KW-0812">Transmembrane</keyword>
<dbReference type="SUPFAM" id="SSF48452">
    <property type="entry name" value="TPR-like"/>
    <property type="match status" value="1"/>
</dbReference>
<gene>
    <name evidence="4" type="ORF">DB32_000878</name>
</gene>
<keyword evidence="5" id="KW-1185">Reference proteome</keyword>
<evidence type="ECO:0000256" key="1">
    <source>
        <dbReference type="PROSITE-ProRule" id="PRU00339"/>
    </source>
</evidence>
<dbReference type="KEGG" id="samy:DB32_000878"/>
<dbReference type="STRING" id="927083.DB32_000878"/>
<reference evidence="4 5" key="1">
    <citation type="submission" date="2015-03" db="EMBL/GenBank/DDBJ databases">
        <title>Genome assembly of Sandaracinus amylolyticus DSM 53668.</title>
        <authorList>
            <person name="Sharma G."/>
            <person name="Subramanian S."/>
        </authorList>
    </citation>
    <scope>NUCLEOTIDE SEQUENCE [LARGE SCALE GENOMIC DNA]</scope>
    <source>
        <strain evidence="4 5">DSM 53668</strain>
    </source>
</reference>
<dbReference type="EMBL" id="CP011125">
    <property type="protein sequence ID" value="AKF03729.1"/>
    <property type="molecule type" value="Genomic_DNA"/>
</dbReference>
<dbReference type="InterPro" id="IPR019734">
    <property type="entry name" value="TPR_rpt"/>
</dbReference>
<keyword evidence="3" id="KW-1133">Transmembrane helix</keyword>
<dbReference type="Gene3D" id="1.25.40.10">
    <property type="entry name" value="Tetratricopeptide repeat domain"/>
    <property type="match status" value="1"/>
</dbReference>
<dbReference type="PROSITE" id="PS50005">
    <property type="entry name" value="TPR"/>
    <property type="match status" value="1"/>
</dbReference>